<dbReference type="Proteomes" id="UP001501266">
    <property type="component" value="Unassembled WGS sequence"/>
</dbReference>
<name>A0ABN1YWJ3_9MICO</name>
<protein>
    <submittedName>
        <fullName evidence="1">Uncharacterized protein</fullName>
    </submittedName>
</protein>
<accession>A0ABN1YWJ3</accession>
<organism evidence="1 2">
    <name type="scientific">Agrococcus citreus</name>
    <dbReference type="NCBI Taxonomy" id="84643"/>
    <lineage>
        <taxon>Bacteria</taxon>
        <taxon>Bacillati</taxon>
        <taxon>Actinomycetota</taxon>
        <taxon>Actinomycetes</taxon>
        <taxon>Micrococcales</taxon>
        <taxon>Microbacteriaceae</taxon>
        <taxon>Agrococcus</taxon>
    </lineage>
</organism>
<comment type="caution">
    <text evidence="1">The sequence shown here is derived from an EMBL/GenBank/DDBJ whole genome shotgun (WGS) entry which is preliminary data.</text>
</comment>
<proteinExistence type="predicted"/>
<sequence length="169" mass="18120">MRIPVPEGWTVHDGSRLSTDLGGRPSWENAIDFTSPSGTSVGYYDGFGAREGFIQTDFGVVEQRAAQTGHGIVAMSWWVHASGQYFVAAGLTQPSSIGAEPVTELTVPGSERNHRFLVLLLDDDQPVVASQAEAEQLLGSPEVVEALEMMAQIEIIPREASAMPPGVEP</sequence>
<reference evidence="1 2" key="1">
    <citation type="journal article" date="2019" name="Int. J. Syst. Evol. Microbiol.">
        <title>The Global Catalogue of Microorganisms (GCM) 10K type strain sequencing project: providing services to taxonomists for standard genome sequencing and annotation.</title>
        <authorList>
            <consortium name="The Broad Institute Genomics Platform"/>
            <consortium name="The Broad Institute Genome Sequencing Center for Infectious Disease"/>
            <person name="Wu L."/>
            <person name="Ma J."/>
        </authorList>
    </citation>
    <scope>NUCLEOTIDE SEQUENCE [LARGE SCALE GENOMIC DNA]</scope>
    <source>
        <strain evidence="1 2">JCM 12398</strain>
    </source>
</reference>
<evidence type="ECO:0000313" key="1">
    <source>
        <dbReference type="EMBL" id="GAA1424303.1"/>
    </source>
</evidence>
<evidence type="ECO:0000313" key="2">
    <source>
        <dbReference type="Proteomes" id="UP001501266"/>
    </source>
</evidence>
<gene>
    <name evidence="1" type="ORF">GCM10009640_20230</name>
</gene>
<dbReference type="EMBL" id="BAAAKK010000005">
    <property type="protein sequence ID" value="GAA1424303.1"/>
    <property type="molecule type" value="Genomic_DNA"/>
</dbReference>
<keyword evidence="2" id="KW-1185">Reference proteome</keyword>